<reference evidence="2" key="1">
    <citation type="submission" date="2024-05" db="EMBL/GenBank/DDBJ databases">
        <authorList>
            <person name="Luo Y.-C."/>
            <person name="Nicholds J."/>
            <person name="Mortimer T."/>
            <person name="Maboni G."/>
        </authorList>
    </citation>
    <scope>NUCLEOTIDE SEQUENCE</scope>
    <source>
        <strain evidence="2">151108</strain>
    </source>
</reference>
<evidence type="ECO:0000256" key="1">
    <source>
        <dbReference type="SAM" id="MobiDB-lite"/>
    </source>
</evidence>
<name>A0AB39DBJ3_9BURK</name>
<gene>
    <name evidence="2" type="ORF">ABRZ09_13260</name>
</gene>
<dbReference type="RefSeq" id="WP_368647630.1">
    <property type="nucleotide sequence ID" value="NZ_CP158255.1"/>
</dbReference>
<protein>
    <submittedName>
        <fullName evidence="2">Uncharacterized protein</fullName>
    </submittedName>
</protein>
<sequence length="234" mass="24501">MAQPPRSRIANMDSDTALNQQKLEAGMKALGLIPEDAPWQDKANFMTGIVNGKTTKLYSFDPATGTAFNQSSGTAAVADPSLRSGYTAEVGSRTAENRAQASSAYAAAGAHNAAAAANRALAAGREWNNAEKAKGDGAEGAPFEVSQNGVPVLVQRYRDGSIRTVEGFQPKLREGLSITTNPDGTVSVSTGGGKPQKLTEQQSKDLVCPSDAAASRRSRRSRRSVCPRSDSKSG</sequence>
<feature type="compositionally biased region" description="Polar residues" evidence="1">
    <location>
        <begin position="177"/>
        <end position="189"/>
    </location>
</feature>
<proteinExistence type="predicted"/>
<feature type="compositionally biased region" description="Basic residues" evidence="1">
    <location>
        <begin position="216"/>
        <end position="225"/>
    </location>
</feature>
<evidence type="ECO:0000313" key="2">
    <source>
        <dbReference type="EMBL" id="XDJ51688.1"/>
    </source>
</evidence>
<organism evidence="2">
    <name type="scientific">Castellaniella ginsengisoli</name>
    <dbReference type="NCBI Taxonomy" id="546114"/>
    <lineage>
        <taxon>Bacteria</taxon>
        <taxon>Pseudomonadati</taxon>
        <taxon>Pseudomonadota</taxon>
        <taxon>Betaproteobacteria</taxon>
        <taxon>Burkholderiales</taxon>
        <taxon>Alcaligenaceae</taxon>
        <taxon>Castellaniella</taxon>
    </lineage>
</organism>
<feature type="region of interest" description="Disordered" evidence="1">
    <location>
        <begin position="175"/>
        <end position="234"/>
    </location>
</feature>
<accession>A0AB39DBJ3</accession>
<dbReference type="AlphaFoldDB" id="A0AB39DBJ3"/>
<dbReference type="EMBL" id="CP158255">
    <property type="protein sequence ID" value="XDJ51688.1"/>
    <property type="molecule type" value="Genomic_DNA"/>
</dbReference>